<comment type="caution">
    <text evidence="3">The sequence shown here is derived from an EMBL/GenBank/DDBJ whole genome shotgun (WGS) entry which is preliminary data.</text>
</comment>
<name>A0A4S2L0D9_9HYME</name>
<dbReference type="InterPro" id="IPR027193">
    <property type="entry name" value="Noc4"/>
</dbReference>
<dbReference type="Pfam" id="PF03914">
    <property type="entry name" value="CBF"/>
    <property type="match status" value="1"/>
</dbReference>
<sequence length="534" mass="61275">MTDASNLPGASTGQRAMSRMLRQRAQEFLASRKHANNLVEIIGYWDESTCSCLLTIETMFVEVLRRGDMYTERTIALTISELYFNTMHEIEPNPESRYTTWLRNCYEDVWKKILASMEKNRSTIQLQALTTAMKLMAEEGKAPMEPHDNPGYHFPLHRLKLILMTLLSPEKDNTNLISRFQEITGYPDVLYYTWRCLPSLTPKKPPNEVYTKNLLELIDKIPLPREEEASEMSDNRELLCGPQQDAAFTWDQSNVKRALNKVWACVMHWDVQSRLTPQLHKQLLIVLLERVMPHLEKPVLLTNFLMDSLDADGPIGVLALQGVFILVTKHNLEYPNIFTKLYSMFEPEIFHTKYKARLFYLSDLFLSSTHLPEALVAAFAKRLARLTLVVPPEDILIILLFVGNLLLRHPGLKRLIDHPQGGEVPSNASTGAGDPFLMEERDPLLSNALLSSLWEIRALQWHILPSIATAARFIHEPLPSIEYDMASALERTGGHLFESELKNKVKDIMLTFERPNSMALPKGEKLLQYWQLTH</sequence>
<evidence type="ECO:0000313" key="4">
    <source>
        <dbReference type="Proteomes" id="UP000310200"/>
    </source>
</evidence>
<dbReference type="Proteomes" id="UP000310200">
    <property type="component" value="Unassembled WGS sequence"/>
</dbReference>
<dbReference type="AlphaFoldDB" id="A0A4S2L0D9"/>
<accession>A0A4S2L0D9</accession>
<comment type="similarity">
    <text evidence="1">Belongs to the CBF/MAK21 family.</text>
</comment>
<dbReference type="GO" id="GO:0032040">
    <property type="term" value="C:small-subunit processome"/>
    <property type="evidence" value="ECO:0007669"/>
    <property type="project" value="TreeGrafter"/>
</dbReference>
<keyword evidence="4" id="KW-1185">Reference proteome</keyword>
<gene>
    <name evidence="3" type="ORF">DBV15_11372</name>
</gene>
<protein>
    <recommendedName>
        <fullName evidence="2">CCAAT-binding factor domain-containing protein</fullName>
    </recommendedName>
</protein>
<evidence type="ECO:0000256" key="1">
    <source>
        <dbReference type="ARBA" id="ARBA00007797"/>
    </source>
</evidence>
<dbReference type="GO" id="GO:0042254">
    <property type="term" value="P:ribosome biogenesis"/>
    <property type="evidence" value="ECO:0007669"/>
    <property type="project" value="InterPro"/>
</dbReference>
<dbReference type="PANTHER" id="PTHR12455:SF0">
    <property type="entry name" value="NUCLEOLAR COMPLEX PROTEIN 4 HOMOLOG"/>
    <property type="match status" value="1"/>
</dbReference>
<feature type="domain" description="CCAAT-binding factor" evidence="2">
    <location>
        <begin position="317"/>
        <end position="471"/>
    </location>
</feature>
<evidence type="ECO:0000259" key="2">
    <source>
        <dbReference type="Pfam" id="PF03914"/>
    </source>
</evidence>
<dbReference type="PANTHER" id="PTHR12455">
    <property type="entry name" value="NUCLEOLAR COMPLEX PROTEIN 4"/>
    <property type="match status" value="1"/>
</dbReference>
<dbReference type="EMBL" id="QBLH01000451">
    <property type="protein sequence ID" value="TGZ55526.1"/>
    <property type="molecule type" value="Genomic_DNA"/>
</dbReference>
<dbReference type="GO" id="GO:0030692">
    <property type="term" value="C:Noc4p-Nop14p complex"/>
    <property type="evidence" value="ECO:0007669"/>
    <property type="project" value="TreeGrafter"/>
</dbReference>
<reference evidence="3 4" key="1">
    <citation type="journal article" date="2019" name="Philos. Trans. R. Soc. Lond., B, Biol. Sci.">
        <title>Ant behaviour and brain gene expression of defending hosts depend on the ecological success of the intruding social parasite.</title>
        <authorList>
            <person name="Kaur R."/>
            <person name="Stoldt M."/>
            <person name="Jongepier E."/>
            <person name="Feldmeyer B."/>
            <person name="Menzel F."/>
            <person name="Bornberg-Bauer E."/>
            <person name="Foitzik S."/>
        </authorList>
    </citation>
    <scope>NUCLEOTIDE SEQUENCE [LARGE SCALE GENOMIC DNA]</scope>
    <source>
        <tissue evidence="3">Whole body</tissue>
    </source>
</reference>
<evidence type="ECO:0000313" key="3">
    <source>
        <dbReference type="EMBL" id="TGZ55526.1"/>
    </source>
</evidence>
<organism evidence="3 4">
    <name type="scientific">Temnothorax longispinosus</name>
    <dbReference type="NCBI Taxonomy" id="300112"/>
    <lineage>
        <taxon>Eukaryota</taxon>
        <taxon>Metazoa</taxon>
        <taxon>Ecdysozoa</taxon>
        <taxon>Arthropoda</taxon>
        <taxon>Hexapoda</taxon>
        <taxon>Insecta</taxon>
        <taxon>Pterygota</taxon>
        <taxon>Neoptera</taxon>
        <taxon>Endopterygota</taxon>
        <taxon>Hymenoptera</taxon>
        <taxon>Apocrita</taxon>
        <taxon>Aculeata</taxon>
        <taxon>Formicoidea</taxon>
        <taxon>Formicidae</taxon>
        <taxon>Myrmicinae</taxon>
        <taxon>Temnothorax</taxon>
    </lineage>
</organism>
<dbReference type="InterPro" id="IPR005612">
    <property type="entry name" value="CCAAT-binding_factor"/>
</dbReference>
<dbReference type="STRING" id="300112.A0A4S2L0D9"/>
<proteinExistence type="inferred from homology"/>